<evidence type="ECO:0000256" key="9">
    <source>
        <dbReference type="HAMAP-Rule" id="MF_01148"/>
    </source>
</evidence>
<name>A0ABP8JHX1_9BACT</name>
<gene>
    <name evidence="9 11" type="primary">lnt</name>
    <name evidence="11" type="ORF">GCM10023186_40000</name>
</gene>
<accession>A0ABP8JHX1</accession>
<comment type="pathway">
    <text evidence="9">Protein modification; lipoprotein biosynthesis (N-acyl transfer).</text>
</comment>
<reference evidence="12" key="1">
    <citation type="journal article" date="2019" name="Int. J. Syst. Evol. Microbiol.">
        <title>The Global Catalogue of Microorganisms (GCM) 10K type strain sequencing project: providing services to taxonomists for standard genome sequencing and annotation.</title>
        <authorList>
            <consortium name="The Broad Institute Genomics Platform"/>
            <consortium name="The Broad Institute Genome Sequencing Center for Infectious Disease"/>
            <person name="Wu L."/>
            <person name="Ma J."/>
        </authorList>
    </citation>
    <scope>NUCLEOTIDE SEQUENCE [LARGE SCALE GENOMIC DNA]</scope>
    <source>
        <strain evidence="12">JCM 17924</strain>
    </source>
</reference>
<dbReference type="EC" id="2.3.1.269" evidence="9"/>
<evidence type="ECO:0000256" key="6">
    <source>
        <dbReference type="ARBA" id="ARBA00022989"/>
    </source>
</evidence>
<keyword evidence="3 9" id="KW-1003">Cell membrane</keyword>
<dbReference type="NCBIfam" id="TIGR00546">
    <property type="entry name" value="lnt"/>
    <property type="match status" value="1"/>
</dbReference>
<organism evidence="11 12">
    <name type="scientific">Hymenobacter koreensis</name>
    <dbReference type="NCBI Taxonomy" id="1084523"/>
    <lineage>
        <taxon>Bacteria</taxon>
        <taxon>Pseudomonadati</taxon>
        <taxon>Bacteroidota</taxon>
        <taxon>Cytophagia</taxon>
        <taxon>Cytophagales</taxon>
        <taxon>Hymenobacteraceae</taxon>
        <taxon>Hymenobacter</taxon>
    </lineage>
</organism>
<sequence>MSLSFKDFVSKPWVLVLLGPVLLWAGWPVHPAPATVLLLVGLVPLLRLEQVLRAQGARAARFWRWTYLYLLIWNVLTTYWVSYSTLGGGIAANVLNAALQSLPLLAFWHTKRVAGSKIGYLSFVVYWLAFEQLHLTWDLSWPWLTLGNAFAMVPSWVQWYEYTGQLGGSLWMLLVNLACFWAAFGKHQALVATEFDPMVVRGPRLAFNRWLVPVVAAVVPVLVSFGINAQWEEKGPAAEVVVVQPNIDPFQEKFEGGPKYIPAEQQLSRMIQLTESALTPNTKLVLWPETALADETHWENNLENAADIRRVRGLVASHPGMRLITGFTSVGSYPNKEAASGTARFRDDLGYYDVFNAALHVSGPVSPLQVYHKSKLVPGVEKVPGWLNSALGTIDLGGVVGSYGSQDYRSVFRPAAPATDSTLRVAPVICYESIYSDYVSEYVRNGATLIGIITNDGWWSDSPGYKQHLTYGRLRAIETRRDIARSANTGISGFINQRGDIVQQTGWWVPAVSRYTVHLNDELTFYTRHGELLGHAVQVLAVLLLGFALVRRFTARPVEKPVAVLR</sequence>
<feature type="transmembrane region" description="Helical" evidence="9">
    <location>
        <begin position="164"/>
        <end position="184"/>
    </location>
</feature>
<dbReference type="InterPro" id="IPR004563">
    <property type="entry name" value="Apolipo_AcylTrfase"/>
</dbReference>
<dbReference type="Pfam" id="PF00795">
    <property type="entry name" value="CN_hydrolase"/>
    <property type="match status" value="1"/>
</dbReference>
<dbReference type="InterPro" id="IPR036526">
    <property type="entry name" value="C-N_Hydrolase_sf"/>
</dbReference>
<keyword evidence="7 9" id="KW-0472">Membrane</keyword>
<evidence type="ECO:0000256" key="7">
    <source>
        <dbReference type="ARBA" id="ARBA00023136"/>
    </source>
</evidence>
<dbReference type="EMBL" id="BAABHA010000015">
    <property type="protein sequence ID" value="GAA4391077.1"/>
    <property type="molecule type" value="Genomic_DNA"/>
</dbReference>
<dbReference type="CDD" id="cd07571">
    <property type="entry name" value="ALP_N-acyl_transferase"/>
    <property type="match status" value="1"/>
</dbReference>
<comment type="caution">
    <text evidence="11">The sequence shown here is derived from an EMBL/GenBank/DDBJ whole genome shotgun (WGS) entry which is preliminary data.</text>
</comment>
<evidence type="ECO:0000313" key="12">
    <source>
        <dbReference type="Proteomes" id="UP001500454"/>
    </source>
</evidence>
<proteinExistence type="inferred from homology"/>
<dbReference type="PANTHER" id="PTHR38686">
    <property type="entry name" value="APOLIPOPROTEIN N-ACYLTRANSFERASE"/>
    <property type="match status" value="1"/>
</dbReference>
<dbReference type="HAMAP" id="MF_01148">
    <property type="entry name" value="Lnt"/>
    <property type="match status" value="1"/>
</dbReference>
<comment type="subcellular location">
    <subcellularLocation>
        <location evidence="1 9">Cell membrane</location>
        <topology evidence="1 9">Multi-pass membrane protein</topology>
    </subcellularLocation>
</comment>
<evidence type="ECO:0000256" key="1">
    <source>
        <dbReference type="ARBA" id="ARBA00004651"/>
    </source>
</evidence>
<dbReference type="Proteomes" id="UP001500454">
    <property type="component" value="Unassembled WGS sequence"/>
</dbReference>
<feature type="transmembrane region" description="Helical" evidence="9">
    <location>
        <begin position="66"/>
        <end position="83"/>
    </location>
</feature>
<dbReference type="PANTHER" id="PTHR38686:SF1">
    <property type="entry name" value="APOLIPOPROTEIN N-ACYLTRANSFERASE"/>
    <property type="match status" value="1"/>
</dbReference>
<evidence type="ECO:0000259" key="10">
    <source>
        <dbReference type="PROSITE" id="PS50263"/>
    </source>
</evidence>
<comment type="function">
    <text evidence="9">Catalyzes the phospholipid dependent N-acylation of the N-terminal cysteine of apolipoprotein, the last step in lipoprotein maturation.</text>
</comment>
<keyword evidence="12" id="KW-1185">Reference proteome</keyword>
<evidence type="ECO:0000256" key="3">
    <source>
        <dbReference type="ARBA" id="ARBA00022475"/>
    </source>
</evidence>
<dbReference type="PROSITE" id="PS50263">
    <property type="entry name" value="CN_HYDROLASE"/>
    <property type="match status" value="1"/>
</dbReference>
<keyword evidence="6 9" id="KW-1133">Transmembrane helix</keyword>
<evidence type="ECO:0000313" key="11">
    <source>
        <dbReference type="EMBL" id="GAA4391077.1"/>
    </source>
</evidence>
<evidence type="ECO:0000256" key="8">
    <source>
        <dbReference type="ARBA" id="ARBA00023315"/>
    </source>
</evidence>
<dbReference type="InterPro" id="IPR045378">
    <property type="entry name" value="LNT_N"/>
</dbReference>
<dbReference type="InterPro" id="IPR003010">
    <property type="entry name" value="C-N_Hydrolase"/>
</dbReference>
<feature type="transmembrane region" description="Helical" evidence="9">
    <location>
        <begin position="89"/>
        <end position="108"/>
    </location>
</feature>
<evidence type="ECO:0000256" key="2">
    <source>
        <dbReference type="ARBA" id="ARBA00010065"/>
    </source>
</evidence>
<dbReference type="Gene3D" id="3.60.110.10">
    <property type="entry name" value="Carbon-nitrogen hydrolase"/>
    <property type="match status" value="1"/>
</dbReference>
<protein>
    <recommendedName>
        <fullName evidence="9">Apolipoprotein N-acyltransferase</fullName>
        <shortName evidence="9">ALP N-acyltransferase</shortName>
        <ecNumber evidence="9">2.3.1.269</ecNumber>
    </recommendedName>
</protein>
<dbReference type="SUPFAM" id="SSF56317">
    <property type="entry name" value="Carbon-nitrogen hydrolase"/>
    <property type="match status" value="1"/>
</dbReference>
<comment type="similarity">
    <text evidence="2 9">Belongs to the CN hydrolase family. Apolipoprotein N-acyltransferase subfamily.</text>
</comment>
<keyword evidence="4 9" id="KW-0808">Transferase</keyword>
<comment type="caution">
    <text evidence="9">Lacks conserved residue(s) required for the propagation of feature annotation.</text>
</comment>
<feature type="transmembrane region" description="Helical" evidence="9">
    <location>
        <begin position="205"/>
        <end position="227"/>
    </location>
</feature>
<dbReference type="Pfam" id="PF20154">
    <property type="entry name" value="LNT_N"/>
    <property type="match status" value="1"/>
</dbReference>
<evidence type="ECO:0000256" key="4">
    <source>
        <dbReference type="ARBA" id="ARBA00022679"/>
    </source>
</evidence>
<evidence type="ECO:0000256" key="5">
    <source>
        <dbReference type="ARBA" id="ARBA00022692"/>
    </source>
</evidence>
<feature type="domain" description="CN hydrolase" evidence="10">
    <location>
        <begin position="243"/>
        <end position="519"/>
    </location>
</feature>
<keyword evidence="8 9" id="KW-0012">Acyltransferase</keyword>
<keyword evidence="5 9" id="KW-0812">Transmembrane</keyword>
<comment type="catalytic activity">
    <reaction evidence="9">
        <text>N-terminal S-1,2-diacyl-sn-glyceryl-L-cysteinyl-[lipoprotein] + a glycerophospholipid = N-acyl-S-1,2-diacyl-sn-glyceryl-L-cysteinyl-[lipoprotein] + a 2-acyl-sn-glycero-3-phospholipid + H(+)</text>
        <dbReference type="Rhea" id="RHEA:48228"/>
        <dbReference type="Rhea" id="RHEA-COMP:14681"/>
        <dbReference type="Rhea" id="RHEA-COMP:14684"/>
        <dbReference type="ChEBI" id="CHEBI:15378"/>
        <dbReference type="ChEBI" id="CHEBI:136912"/>
        <dbReference type="ChEBI" id="CHEBI:140656"/>
        <dbReference type="ChEBI" id="CHEBI:140657"/>
        <dbReference type="ChEBI" id="CHEBI:140660"/>
        <dbReference type="EC" id="2.3.1.269"/>
    </reaction>
</comment>